<dbReference type="SMART" id="SM00382">
    <property type="entry name" value="AAA"/>
    <property type="match status" value="2"/>
</dbReference>
<dbReference type="GO" id="GO:0005739">
    <property type="term" value="C:mitochondrion"/>
    <property type="evidence" value="ECO:0007669"/>
    <property type="project" value="TreeGrafter"/>
</dbReference>
<feature type="domain" description="ABC transporter" evidence="3">
    <location>
        <begin position="314"/>
        <end position="545"/>
    </location>
</feature>
<dbReference type="EMBL" id="ML119117">
    <property type="protein sequence ID" value="RPB14586.1"/>
    <property type="molecule type" value="Genomic_DNA"/>
</dbReference>
<dbReference type="Pfam" id="PF00005">
    <property type="entry name" value="ABC_tran"/>
    <property type="match status" value="2"/>
</dbReference>
<protein>
    <submittedName>
        <fullName evidence="4">P-loop containing nucleoside triphosphate hydrolase protein</fullName>
    </submittedName>
</protein>
<name>A0A3N4KVL3_9PEZI</name>
<dbReference type="PROSITE" id="PS50893">
    <property type="entry name" value="ABC_TRANSPORTER_2"/>
    <property type="match status" value="2"/>
</dbReference>
<dbReference type="STRING" id="1392247.A0A3N4KVL3"/>
<evidence type="ECO:0000256" key="1">
    <source>
        <dbReference type="ARBA" id="ARBA00022741"/>
    </source>
</evidence>
<evidence type="ECO:0000259" key="3">
    <source>
        <dbReference type="PROSITE" id="PS50893"/>
    </source>
</evidence>
<dbReference type="AlphaFoldDB" id="A0A3N4KVL3"/>
<feature type="domain" description="ABC transporter" evidence="3">
    <location>
        <begin position="6"/>
        <end position="264"/>
    </location>
</feature>
<dbReference type="InterPro" id="IPR027417">
    <property type="entry name" value="P-loop_NTPase"/>
</dbReference>
<dbReference type="OrthoDB" id="10255969at2759"/>
<reference evidence="4 5" key="1">
    <citation type="journal article" date="2018" name="Nat. Ecol. Evol.">
        <title>Pezizomycetes genomes reveal the molecular basis of ectomycorrhizal truffle lifestyle.</title>
        <authorList>
            <person name="Murat C."/>
            <person name="Payen T."/>
            <person name="Noel B."/>
            <person name="Kuo A."/>
            <person name="Morin E."/>
            <person name="Chen J."/>
            <person name="Kohler A."/>
            <person name="Krizsan K."/>
            <person name="Balestrini R."/>
            <person name="Da Silva C."/>
            <person name="Montanini B."/>
            <person name="Hainaut M."/>
            <person name="Levati E."/>
            <person name="Barry K.W."/>
            <person name="Belfiori B."/>
            <person name="Cichocki N."/>
            <person name="Clum A."/>
            <person name="Dockter R.B."/>
            <person name="Fauchery L."/>
            <person name="Guy J."/>
            <person name="Iotti M."/>
            <person name="Le Tacon F."/>
            <person name="Lindquist E.A."/>
            <person name="Lipzen A."/>
            <person name="Malagnac F."/>
            <person name="Mello A."/>
            <person name="Molinier V."/>
            <person name="Miyauchi S."/>
            <person name="Poulain J."/>
            <person name="Riccioni C."/>
            <person name="Rubini A."/>
            <person name="Sitrit Y."/>
            <person name="Splivallo R."/>
            <person name="Traeger S."/>
            <person name="Wang M."/>
            <person name="Zifcakova L."/>
            <person name="Wipf D."/>
            <person name="Zambonelli A."/>
            <person name="Paolocci F."/>
            <person name="Nowrousian M."/>
            <person name="Ottonello S."/>
            <person name="Baldrian P."/>
            <person name="Spatafora J.W."/>
            <person name="Henrissat B."/>
            <person name="Nagy L.G."/>
            <person name="Aury J.M."/>
            <person name="Wincker P."/>
            <person name="Grigoriev I.V."/>
            <person name="Bonfante P."/>
            <person name="Martin F.M."/>
        </authorList>
    </citation>
    <scope>NUCLEOTIDE SEQUENCE [LARGE SCALE GENOMIC DNA]</scope>
    <source>
        <strain evidence="4 5">CCBAS932</strain>
    </source>
</reference>
<evidence type="ECO:0000256" key="2">
    <source>
        <dbReference type="ARBA" id="ARBA00022840"/>
    </source>
</evidence>
<dbReference type="PANTHER" id="PTHR43514">
    <property type="entry name" value="ABC TRANSPORTER I FAMILY MEMBER 10"/>
    <property type="match status" value="1"/>
</dbReference>
<dbReference type="PANTHER" id="PTHR43514:SF4">
    <property type="entry name" value="ABC TRANSPORTER I FAMILY MEMBER 10"/>
    <property type="match status" value="1"/>
</dbReference>
<dbReference type="Proteomes" id="UP000277580">
    <property type="component" value="Unassembled WGS sequence"/>
</dbReference>
<dbReference type="FunCoup" id="A0A3N4KVL3">
    <property type="interactions" value="47"/>
</dbReference>
<accession>A0A3N4KVL3</accession>
<proteinExistence type="predicted"/>
<sequence>MNRPLIRITSATFHRTPTSPALFPNLTLTLPPLTASPQTQKWTILGPSKTLLLSILSGTHTPRDPQSRTYPALAAHAKWPQDAIGLVSFGAGARTGMLAGGTDGEGYAASRYESLREEFDLTLRQWLEGAVEVGGDPREAVGQVAERLQLGALMEQSVMTLSNGQARRARIAQALLRRPEVLLVDEPFMGLDPIAKRQISSLLDGISRPDVPFAAQVVCGLRLQDAVPKWSTHLAYVADNQVHAIGEKNAVVEEMARKGLKILQEGEKGQGGLLEKVWAGVDVEDGGKEEGKGGVKEEKKREEMREEDLPEKLIEMKDVRIAYYGKEILKDFSWTIRRGERWGLFGPNGSGKTTLTSLITSDHPQTYSLPITHFGRSRLPTAGTPGVPVTELQRRIGHSSPEIHAFFPRHLSLRRAVLSGYADAPLSAPVLTPKQREEAERWMRQFDDVVGGAQGWEGSFGDAGLSVQRLVLFLRAVVPRRDVLVMDEAFSGMEVGVRDRCLRVLEGVEGVAVVVVSHEGGELPRGVSRWVRLAEVGGEAVFGVVEE</sequence>
<dbReference type="InterPro" id="IPR003593">
    <property type="entry name" value="AAA+_ATPase"/>
</dbReference>
<dbReference type="SUPFAM" id="SSF52540">
    <property type="entry name" value="P-loop containing nucleoside triphosphate hydrolases"/>
    <property type="match status" value="2"/>
</dbReference>
<dbReference type="InterPro" id="IPR003439">
    <property type="entry name" value="ABC_transporter-like_ATP-bd"/>
</dbReference>
<dbReference type="GO" id="GO:0016887">
    <property type="term" value="F:ATP hydrolysis activity"/>
    <property type="evidence" value="ECO:0007669"/>
    <property type="project" value="InterPro"/>
</dbReference>
<keyword evidence="1" id="KW-0547">Nucleotide-binding</keyword>
<keyword evidence="5" id="KW-1185">Reference proteome</keyword>
<dbReference type="InParanoid" id="A0A3N4KVL3"/>
<gene>
    <name evidence="4" type="ORF">P167DRAFT_519946</name>
</gene>
<organism evidence="4 5">
    <name type="scientific">Morchella conica CCBAS932</name>
    <dbReference type="NCBI Taxonomy" id="1392247"/>
    <lineage>
        <taxon>Eukaryota</taxon>
        <taxon>Fungi</taxon>
        <taxon>Dikarya</taxon>
        <taxon>Ascomycota</taxon>
        <taxon>Pezizomycotina</taxon>
        <taxon>Pezizomycetes</taxon>
        <taxon>Pezizales</taxon>
        <taxon>Morchellaceae</taxon>
        <taxon>Morchella</taxon>
    </lineage>
</organism>
<dbReference type="Gene3D" id="3.40.50.300">
    <property type="entry name" value="P-loop containing nucleotide triphosphate hydrolases"/>
    <property type="match status" value="2"/>
</dbReference>
<keyword evidence="2" id="KW-0067">ATP-binding</keyword>
<evidence type="ECO:0000313" key="4">
    <source>
        <dbReference type="EMBL" id="RPB14586.1"/>
    </source>
</evidence>
<evidence type="ECO:0000313" key="5">
    <source>
        <dbReference type="Proteomes" id="UP000277580"/>
    </source>
</evidence>
<dbReference type="InterPro" id="IPR050334">
    <property type="entry name" value="Molybdenum_import_ModC"/>
</dbReference>
<dbReference type="GO" id="GO:0005524">
    <property type="term" value="F:ATP binding"/>
    <property type="evidence" value="ECO:0007669"/>
    <property type="project" value="UniProtKB-KW"/>
</dbReference>
<keyword evidence="4" id="KW-0378">Hydrolase</keyword>